<name>M4VC85_9BACT</name>
<dbReference type="AlphaFoldDB" id="M4VC85"/>
<dbReference type="PATRIC" id="fig|1184267.3.peg.1448"/>
<keyword evidence="2" id="KW-1185">Reference proteome</keyword>
<dbReference type="SUPFAM" id="SSF53955">
    <property type="entry name" value="Lysozyme-like"/>
    <property type="match status" value="1"/>
</dbReference>
<dbReference type="Proteomes" id="UP000012040">
    <property type="component" value="Chromosome"/>
</dbReference>
<dbReference type="OrthoDB" id="9766277at2"/>
<dbReference type="KEGG" id="bex:A11Q_1430"/>
<accession>M4VC85</accession>
<evidence type="ECO:0000313" key="2">
    <source>
        <dbReference type="Proteomes" id="UP000012040"/>
    </source>
</evidence>
<sequence>MSMQPHILSFILINLSLIISAPTWAQSCFHPQRNEQIREIFQPEPNYNETSETIHQIHRLIWSYRHQLDPRLVYYRIIGESGGDPFSINPSSGAYGLFQFLGKPYGSSRTHRQILESLYRQYPNKSPRLIQVEYYLKDYLKIFVTAADSGYGCNRNKSYSEYSHLERVAYLGWGSCTEATLQKELNLCNTVDSYQNGACEIASALIRGARTAPLCHLN</sequence>
<dbReference type="EMBL" id="CP003537">
    <property type="protein sequence ID" value="AGH95646.1"/>
    <property type="molecule type" value="Genomic_DNA"/>
</dbReference>
<proteinExistence type="predicted"/>
<evidence type="ECO:0008006" key="3">
    <source>
        <dbReference type="Google" id="ProtNLM"/>
    </source>
</evidence>
<dbReference type="Gene3D" id="1.10.530.10">
    <property type="match status" value="1"/>
</dbReference>
<protein>
    <recommendedName>
        <fullName evidence="3">Transglycosylase SLT domain-containing protein</fullName>
    </recommendedName>
</protein>
<dbReference type="HOGENOM" id="CLU_1264872_0_0_7"/>
<dbReference type="InterPro" id="IPR023346">
    <property type="entry name" value="Lysozyme-like_dom_sf"/>
</dbReference>
<dbReference type="RefSeq" id="WP_015470136.1">
    <property type="nucleotide sequence ID" value="NC_020813.1"/>
</dbReference>
<organism evidence="1 2">
    <name type="scientific">Pseudobdellovibrio exovorus JSS</name>
    <dbReference type="NCBI Taxonomy" id="1184267"/>
    <lineage>
        <taxon>Bacteria</taxon>
        <taxon>Pseudomonadati</taxon>
        <taxon>Bdellovibrionota</taxon>
        <taxon>Bdellovibrionia</taxon>
        <taxon>Bdellovibrionales</taxon>
        <taxon>Pseudobdellovibrionaceae</taxon>
        <taxon>Pseudobdellovibrio</taxon>
    </lineage>
</organism>
<evidence type="ECO:0000313" key="1">
    <source>
        <dbReference type="EMBL" id="AGH95646.1"/>
    </source>
</evidence>
<gene>
    <name evidence="1" type="ORF">A11Q_1430</name>
</gene>
<reference evidence="1 2" key="1">
    <citation type="journal article" date="2013" name="ISME J.">
        <title>By their genes ye shall know them: genomic signatures of predatory bacteria.</title>
        <authorList>
            <person name="Pasternak Z."/>
            <person name="Pietrokovski S."/>
            <person name="Rotem O."/>
            <person name="Gophna U."/>
            <person name="Lurie-Weinberger M.N."/>
            <person name="Jurkevitch E."/>
        </authorList>
    </citation>
    <scope>NUCLEOTIDE SEQUENCE [LARGE SCALE GENOMIC DNA]</scope>
    <source>
        <strain evidence="1 2">JSS</strain>
    </source>
</reference>